<gene>
    <name evidence="5" type="ordered locus">Namu_1632</name>
</gene>
<dbReference type="InterPro" id="IPR004111">
    <property type="entry name" value="Repressor_TetR_C"/>
</dbReference>
<dbReference type="InterPro" id="IPR036271">
    <property type="entry name" value="Tet_transcr_reg_TetR-rel_C_sf"/>
</dbReference>
<dbReference type="RefSeq" id="WP_015746927.1">
    <property type="nucleotide sequence ID" value="NC_013235.1"/>
</dbReference>
<dbReference type="SUPFAM" id="SSF48498">
    <property type="entry name" value="Tetracyclin repressor-like, C-terminal domain"/>
    <property type="match status" value="1"/>
</dbReference>
<proteinExistence type="predicted"/>
<accession>C8XFR2</accession>
<dbReference type="GO" id="GO:0046677">
    <property type="term" value="P:response to antibiotic"/>
    <property type="evidence" value="ECO:0007669"/>
    <property type="project" value="InterPro"/>
</dbReference>
<evidence type="ECO:0000256" key="3">
    <source>
        <dbReference type="ARBA" id="ARBA00023163"/>
    </source>
</evidence>
<dbReference type="HOGENOM" id="CLU_069543_3_0_11"/>
<dbReference type="EMBL" id="CP001737">
    <property type="protein sequence ID" value="ACV78023.1"/>
    <property type="molecule type" value="Genomic_DNA"/>
</dbReference>
<evidence type="ECO:0000259" key="4">
    <source>
        <dbReference type="Pfam" id="PF02909"/>
    </source>
</evidence>
<reference evidence="5 6" key="2">
    <citation type="journal article" date="2010" name="Stand. Genomic Sci.">
        <title>Complete genome sequence of Nakamurella multipartita type strain (Y-104).</title>
        <authorList>
            <person name="Tice H."/>
            <person name="Mayilraj S."/>
            <person name="Sims D."/>
            <person name="Lapidus A."/>
            <person name="Nolan M."/>
            <person name="Lucas S."/>
            <person name="Glavina Del Rio T."/>
            <person name="Copeland A."/>
            <person name="Cheng J.F."/>
            <person name="Meincke L."/>
            <person name="Bruce D."/>
            <person name="Goodwin L."/>
            <person name="Pitluck S."/>
            <person name="Ivanova N."/>
            <person name="Mavromatis K."/>
            <person name="Ovchinnikova G."/>
            <person name="Pati A."/>
            <person name="Chen A."/>
            <person name="Palaniappan K."/>
            <person name="Land M."/>
            <person name="Hauser L."/>
            <person name="Chang Y.J."/>
            <person name="Jeffries C.D."/>
            <person name="Detter J.C."/>
            <person name="Brettin T."/>
            <person name="Rohde M."/>
            <person name="Goker M."/>
            <person name="Bristow J."/>
            <person name="Eisen J.A."/>
            <person name="Markowitz V."/>
            <person name="Hugenholtz P."/>
            <person name="Kyrpides N.C."/>
            <person name="Klenk H.P."/>
            <person name="Chen F."/>
        </authorList>
    </citation>
    <scope>NUCLEOTIDE SEQUENCE [LARGE SCALE GENOMIC DNA]</scope>
    <source>
        <strain evidence="6">ATCC 700099 / DSM 44233 / CIP 104796 / JCM 9543 / NBRC 105858 / Y-104</strain>
    </source>
</reference>
<reference evidence="6" key="1">
    <citation type="submission" date="2009-09" db="EMBL/GenBank/DDBJ databases">
        <title>The complete genome of Nakamurella multipartita DSM 44233.</title>
        <authorList>
            <consortium name="US DOE Joint Genome Institute (JGI-PGF)"/>
            <person name="Lucas S."/>
            <person name="Copeland A."/>
            <person name="Lapidus A."/>
            <person name="Glavina del Rio T."/>
            <person name="Dalin E."/>
            <person name="Tice H."/>
            <person name="Bruce D."/>
            <person name="Goodwin L."/>
            <person name="Pitluck S."/>
            <person name="Kyrpides N."/>
            <person name="Mavromatis K."/>
            <person name="Ivanova N."/>
            <person name="Ovchinnikova G."/>
            <person name="Sims D."/>
            <person name="Meincke L."/>
            <person name="Brettin T."/>
            <person name="Detter J.C."/>
            <person name="Han C."/>
            <person name="Larimer F."/>
            <person name="Land M."/>
            <person name="Hauser L."/>
            <person name="Markowitz V."/>
            <person name="Cheng J.-F."/>
            <person name="Hugenholtz P."/>
            <person name="Woyke T."/>
            <person name="Wu D."/>
            <person name="Klenk H.-P."/>
            <person name="Eisen J.A."/>
        </authorList>
    </citation>
    <scope>NUCLEOTIDE SEQUENCE [LARGE SCALE GENOMIC DNA]</scope>
    <source>
        <strain evidence="6">ATCC 700099 / DSM 44233 / CIP 104796 / JCM 9543 / NBRC 105858 / Y-104</strain>
    </source>
</reference>
<dbReference type="AlphaFoldDB" id="C8XFR2"/>
<organism evidence="5 6">
    <name type="scientific">Nakamurella multipartita (strain ATCC 700099 / DSM 44233 / CIP 104796 / JCM 9543 / NBRC 105858 / Y-104)</name>
    <name type="common">Microsphaera multipartita</name>
    <dbReference type="NCBI Taxonomy" id="479431"/>
    <lineage>
        <taxon>Bacteria</taxon>
        <taxon>Bacillati</taxon>
        <taxon>Actinomycetota</taxon>
        <taxon>Actinomycetes</taxon>
        <taxon>Nakamurellales</taxon>
        <taxon>Nakamurellaceae</taxon>
        <taxon>Nakamurella</taxon>
    </lineage>
</organism>
<keyword evidence="6" id="KW-1185">Reference proteome</keyword>
<name>C8XFR2_NAKMY</name>
<dbReference type="InterPro" id="IPR003012">
    <property type="entry name" value="Tet_transcr_reg_TetR"/>
</dbReference>
<sequence>MPRPSQPILSRELICRTALNLLDRTGRFTVPEVAQKLGVSVSSLYHHVAGRAQIVEGIRGLLAGRFAPIAGDTPWPEAVAAWARSYRDAFAAHPAAIPPLVAQTITDPVTLRQYGALAGVLARSGFGPDSIVLAITMLDNLCLGAALDVGAPSVIWDDNPAIDSPMQTALGRATLGADRAERGFELGLALTLRGLAELLADQPAEVG</sequence>
<dbReference type="Gene3D" id="1.10.357.10">
    <property type="entry name" value="Tetracycline Repressor, domain 2"/>
    <property type="match status" value="1"/>
</dbReference>
<dbReference type="Proteomes" id="UP000002218">
    <property type="component" value="Chromosome"/>
</dbReference>
<evidence type="ECO:0000313" key="5">
    <source>
        <dbReference type="EMBL" id="ACV78023.1"/>
    </source>
</evidence>
<dbReference type="PRINTS" id="PR00400">
    <property type="entry name" value="TETREPRESSOR"/>
</dbReference>
<dbReference type="GO" id="GO:0045892">
    <property type="term" value="P:negative regulation of DNA-templated transcription"/>
    <property type="evidence" value="ECO:0007669"/>
    <property type="project" value="InterPro"/>
</dbReference>
<evidence type="ECO:0000256" key="2">
    <source>
        <dbReference type="ARBA" id="ARBA00023015"/>
    </source>
</evidence>
<dbReference type="eggNOG" id="COG1309">
    <property type="taxonomic scope" value="Bacteria"/>
</dbReference>
<dbReference type="SUPFAM" id="SSF46689">
    <property type="entry name" value="Homeodomain-like"/>
    <property type="match status" value="1"/>
</dbReference>
<dbReference type="InParanoid" id="C8XFR2"/>
<dbReference type="STRING" id="479431.Namu_1632"/>
<keyword evidence="3" id="KW-0804">Transcription</keyword>
<evidence type="ECO:0000313" key="6">
    <source>
        <dbReference type="Proteomes" id="UP000002218"/>
    </source>
</evidence>
<evidence type="ECO:0000256" key="1">
    <source>
        <dbReference type="ARBA" id="ARBA00022491"/>
    </source>
</evidence>
<protein>
    <submittedName>
        <fullName evidence="5">Tetracyclin repressor domain protein</fullName>
    </submittedName>
</protein>
<dbReference type="KEGG" id="nml:Namu_1632"/>
<dbReference type="Pfam" id="PF02909">
    <property type="entry name" value="TetR_C_1"/>
    <property type="match status" value="1"/>
</dbReference>
<keyword evidence="1" id="KW-0678">Repressor</keyword>
<keyword evidence="2" id="KW-0805">Transcription regulation</keyword>
<dbReference type="InterPro" id="IPR009057">
    <property type="entry name" value="Homeodomain-like_sf"/>
</dbReference>
<feature type="domain" description="Tetracycline repressor TetR C-terminal" evidence="4">
    <location>
        <begin position="68"/>
        <end position="197"/>
    </location>
</feature>